<reference evidence="1" key="1">
    <citation type="submission" date="2018-02" db="EMBL/GenBank/DDBJ databases">
        <title>Rhizophora mucronata_Transcriptome.</title>
        <authorList>
            <person name="Meera S.P."/>
            <person name="Sreeshan A."/>
            <person name="Augustine A."/>
        </authorList>
    </citation>
    <scope>NUCLEOTIDE SEQUENCE</scope>
    <source>
        <tissue evidence="1">Leaf</tissue>
    </source>
</reference>
<proteinExistence type="predicted"/>
<protein>
    <submittedName>
        <fullName evidence="1">Uncharacterized protein</fullName>
    </submittedName>
</protein>
<dbReference type="EMBL" id="GGEC01018322">
    <property type="protein sequence ID" value="MBW98805.1"/>
    <property type="molecule type" value="Transcribed_RNA"/>
</dbReference>
<evidence type="ECO:0000313" key="1">
    <source>
        <dbReference type="EMBL" id="MBW98805.1"/>
    </source>
</evidence>
<organism evidence="1">
    <name type="scientific">Rhizophora mucronata</name>
    <name type="common">Asiatic mangrove</name>
    <dbReference type="NCBI Taxonomy" id="61149"/>
    <lineage>
        <taxon>Eukaryota</taxon>
        <taxon>Viridiplantae</taxon>
        <taxon>Streptophyta</taxon>
        <taxon>Embryophyta</taxon>
        <taxon>Tracheophyta</taxon>
        <taxon>Spermatophyta</taxon>
        <taxon>Magnoliopsida</taxon>
        <taxon>eudicotyledons</taxon>
        <taxon>Gunneridae</taxon>
        <taxon>Pentapetalae</taxon>
        <taxon>rosids</taxon>
        <taxon>fabids</taxon>
        <taxon>Malpighiales</taxon>
        <taxon>Rhizophoraceae</taxon>
        <taxon>Rhizophora</taxon>
    </lineage>
</organism>
<accession>A0A2P2JZF3</accession>
<sequence>MVFEILSGNLWSNRMLQLSWQLLFQSFLTQEFQLTYHSTEEQKLDESQWPFG</sequence>
<dbReference type="AlphaFoldDB" id="A0A2P2JZF3"/>
<name>A0A2P2JZF3_RHIMU</name>